<organism evidence="2 3">
    <name type="scientific">Smittium megazygosporum</name>
    <dbReference type="NCBI Taxonomy" id="133381"/>
    <lineage>
        <taxon>Eukaryota</taxon>
        <taxon>Fungi</taxon>
        <taxon>Fungi incertae sedis</taxon>
        <taxon>Zoopagomycota</taxon>
        <taxon>Kickxellomycotina</taxon>
        <taxon>Harpellomycetes</taxon>
        <taxon>Harpellales</taxon>
        <taxon>Legeriomycetaceae</taxon>
        <taxon>Smittium</taxon>
    </lineage>
</organism>
<proteinExistence type="predicted"/>
<feature type="compositionally biased region" description="Polar residues" evidence="1">
    <location>
        <begin position="686"/>
        <end position="695"/>
    </location>
</feature>
<dbReference type="OrthoDB" id="10581186at2759"/>
<dbReference type="AlphaFoldDB" id="A0A2T9ZB38"/>
<accession>A0A2T9ZB38</accession>
<feature type="compositionally biased region" description="Basic residues" evidence="1">
    <location>
        <begin position="711"/>
        <end position="721"/>
    </location>
</feature>
<reference evidence="2 3" key="1">
    <citation type="journal article" date="2018" name="MBio">
        <title>Comparative Genomics Reveals the Core Gene Toolbox for the Fungus-Insect Symbiosis.</title>
        <authorList>
            <person name="Wang Y."/>
            <person name="Stata M."/>
            <person name="Wang W."/>
            <person name="Stajich J.E."/>
            <person name="White M.M."/>
            <person name="Moncalvo J.M."/>
        </authorList>
    </citation>
    <scope>NUCLEOTIDE SEQUENCE [LARGE SCALE GENOMIC DNA]</scope>
    <source>
        <strain evidence="2 3">SC-DP-2</strain>
    </source>
</reference>
<feature type="compositionally biased region" description="Low complexity" evidence="1">
    <location>
        <begin position="733"/>
        <end position="744"/>
    </location>
</feature>
<feature type="compositionally biased region" description="Polar residues" evidence="1">
    <location>
        <begin position="786"/>
        <end position="796"/>
    </location>
</feature>
<keyword evidence="3" id="KW-1185">Reference proteome</keyword>
<dbReference type="Proteomes" id="UP000245609">
    <property type="component" value="Unassembled WGS sequence"/>
</dbReference>
<dbReference type="EMBL" id="MBFS01000796">
    <property type="protein sequence ID" value="PVV01798.1"/>
    <property type="molecule type" value="Genomic_DNA"/>
</dbReference>
<dbReference type="SUPFAM" id="SSF64268">
    <property type="entry name" value="PX domain"/>
    <property type="match status" value="1"/>
</dbReference>
<feature type="compositionally biased region" description="Polar residues" evidence="1">
    <location>
        <begin position="237"/>
        <end position="252"/>
    </location>
</feature>
<feature type="compositionally biased region" description="Polar residues" evidence="1">
    <location>
        <begin position="415"/>
        <end position="448"/>
    </location>
</feature>
<sequence length="796" mass="88567">MSDSKSFPTLLLFPFGSIPSLDPSSESNTLQNNIYYSLNVSPGNVYHNLQDSKELPLYDPKYISKFHNTPYLISRSYYHFSLLYTKLLLLFGPQFSSIFPPSFSLAKKSANTTQFQHETSQELFHEIIIFVNTIFDKNSTLELSASPPVLEFFGPWLSDLATLDRIPSLPTNNKSPSRNKILQRLSPIASKRKISDPISKAIPTSNSPQPNILSSIDTSNPKNPSLKASDSLPPNSPTNKTINKNPLSPSFFSNKNSKQNPPSPSSLESKNAFNKLIHTASKLIRSTSSSRKRNKSKITNNVPSPLNLESPGNHTPSKLDPDEDFVLFTHDDLLDYRYSNYNINLNLDFNRQSYVNWGPNLQNIVEQKINVYPQISPTEYSTPSYFASSNSKHDAIGLFLSKTTPSFDIPPPSPENNSKSTSLENTPSSSTNTNLPKTSTKIDSNHSNEYPLLNPSDNVSTTDDNVDHNTNKSIPKTTQTPSSPKNQELTANLSEPQYPSIDDNHILKSDSTDSKLDKNSLKKQNILIVDVYENDLLLTNFITVVDFDLNNIKSEMEYNINKSSSSPSITISSINSLSLVFDNKNFLQNSNTAPAYAKNTFTTKNIKKISQLLSLTVENPILKISVTTSSKSNPVSSKNLSSSASSITKSLESQNTSKSQTITKSELTRVYSERVFQIYGQDISKTSISSESPKNNGKYDVQDSPTYVGKPHSKSKSKSKFRQLPQNIDTYTSLFRSSSKSQSSAKKKSSFLKSHSPLSKNNTQSIYKSSSEMNLNGKPEKRSRGRSTTNPVETML</sequence>
<feature type="region of interest" description="Disordered" evidence="1">
    <location>
        <begin position="193"/>
        <end position="269"/>
    </location>
</feature>
<evidence type="ECO:0000313" key="2">
    <source>
        <dbReference type="EMBL" id="PVV01798.1"/>
    </source>
</evidence>
<feature type="compositionally biased region" description="Basic and acidic residues" evidence="1">
    <location>
        <begin position="502"/>
        <end position="516"/>
    </location>
</feature>
<comment type="caution">
    <text evidence="2">The sequence shown here is derived from an EMBL/GenBank/DDBJ whole genome shotgun (WGS) entry which is preliminary data.</text>
</comment>
<evidence type="ECO:0000256" key="1">
    <source>
        <dbReference type="SAM" id="MobiDB-lite"/>
    </source>
</evidence>
<dbReference type="InterPro" id="IPR036871">
    <property type="entry name" value="PX_dom_sf"/>
</dbReference>
<feature type="compositionally biased region" description="Polar residues" evidence="1">
    <location>
        <begin position="202"/>
        <end position="228"/>
    </location>
</feature>
<feature type="region of interest" description="Disordered" evidence="1">
    <location>
        <begin position="283"/>
        <end position="319"/>
    </location>
</feature>
<feature type="compositionally biased region" description="Polar residues" evidence="1">
    <location>
        <begin position="471"/>
        <end position="497"/>
    </location>
</feature>
<gene>
    <name evidence="2" type="ORF">BB560_003772</name>
</gene>
<name>A0A2T9ZB38_9FUNG</name>
<protein>
    <submittedName>
        <fullName evidence="2">Uncharacterized protein</fullName>
    </submittedName>
</protein>
<feature type="compositionally biased region" description="Low complexity" evidence="1">
    <location>
        <begin position="751"/>
        <end position="760"/>
    </location>
</feature>
<feature type="region of interest" description="Disordered" evidence="1">
    <location>
        <begin position="403"/>
        <end position="516"/>
    </location>
</feature>
<dbReference type="GO" id="GO:0035091">
    <property type="term" value="F:phosphatidylinositol binding"/>
    <property type="evidence" value="ECO:0007669"/>
    <property type="project" value="InterPro"/>
</dbReference>
<feature type="compositionally biased region" description="Polar residues" evidence="1">
    <location>
        <begin position="761"/>
        <end position="774"/>
    </location>
</feature>
<feature type="non-terminal residue" evidence="2">
    <location>
        <position position="796"/>
    </location>
</feature>
<feature type="region of interest" description="Disordered" evidence="1">
    <location>
        <begin position="686"/>
        <end position="796"/>
    </location>
</feature>
<evidence type="ECO:0000313" key="3">
    <source>
        <dbReference type="Proteomes" id="UP000245609"/>
    </source>
</evidence>